<feature type="compositionally biased region" description="Basic and acidic residues" evidence="3">
    <location>
        <begin position="2067"/>
        <end position="2089"/>
    </location>
</feature>
<evidence type="ECO:0000259" key="4">
    <source>
        <dbReference type="PROSITE" id="PS50848"/>
    </source>
</evidence>
<feature type="domain" description="START" evidence="4">
    <location>
        <begin position="750"/>
        <end position="920"/>
    </location>
</feature>
<feature type="region of interest" description="Disordered" evidence="3">
    <location>
        <begin position="2060"/>
        <end position="2095"/>
    </location>
</feature>
<evidence type="ECO:0000313" key="6">
    <source>
        <dbReference type="Proteomes" id="UP001165060"/>
    </source>
</evidence>
<evidence type="ECO:0000256" key="3">
    <source>
        <dbReference type="SAM" id="MobiDB-lite"/>
    </source>
</evidence>
<feature type="region of interest" description="Disordered" evidence="3">
    <location>
        <begin position="2117"/>
        <end position="2138"/>
    </location>
</feature>
<dbReference type="PANTHER" id="PTHR16305">
    <property type="entry name" value="TESTICULAR SOLUBLE ADENYLYL CYCLASE"/>
    <property type="match status" value="1"/>
</dbReference>
<keyword evidence="1" id="KW-0547">Nucleotide-binding</keyword>
<keyword evidence="6" id="KW-1185">Reference proteome</keyword>
<name>A0ABQ6M9Z4_9STRA</name>
<organism evidence="5 6">
    <name type="scientific">Tetraparma gracilis</name>
    <dbReference type="NCBI Taxonomy" id="2962635"/>
    <lineage>
        <taxon>Eukaryota</taxon>
        <taxon>Sar</taxon>
        <taxon>Stramenopiles</taxon>
        <taxon>Ochrophyta</taxon>
        <taxon>Bolidophyceae</taxon>
        <taxon>Parmales</taxon>
        <taxon>Triparmaceae</taxon>
        <taxon>Tetraparma</taxon>
    </lineage>
</organism>
<protein>
    <recommendedName>
        <fullName evidence="4">START domain-containing protein</fullName>
    </recommendedName>
</protein>
<evidence type="ECO:0000256" key="2">
    <source>
        <dbReference type="ARBA" id="ARBA00022840"/>
    </source>
</evidence>
<accession>A0ABQ6M9Z4</accession>
<feature type="compositionally biased region" description="Polar residues" evidence="3">
    <location>
        <begin position="1989"/>
        <end position="2005"/>
    </location>
</feature>
<keyword evidence="2" id="KW-0067">ATP-binding</keyword>
<evidence type="ECO:0000256" key="1">
    <source>
        <dbReference type="ARBA" id="ARBA00022741"/>
    </source>
</evidence>
<dbReference type="Proteomes" id="UP001165060">
    <property type="component" value="Unassembled WGS sequence"/>
</dbReference>
<feature type="region of interest" description="Disordered" evidence="3">
    <location>
        <begin position="1978"/>
        <end position="2005"/>
    </location>
</feature>
<dbReference type="CDD" id="cd00177">
    <property type="entry name" value="START"/>
    <property type="match status" value="1"/>
</dbReference>
<dbReference type="InterPro" id="IPR002913">
    <property type="entry name" value="START_lipid-bd_dom"/>
</dbReference>
<dbReference type="PROSITE" id="PS50848">
    <property type="entry name" value="START"/>
    <property type="match status" value="1"/>
</dbReference>
<comment type="caution">
    <text evidence="5">The sequence shown here is derived from an EMBL/GenBank/DDBJ whole genome shotgun (WGS) entry which is preliminary data.</text>
</comment>
<sequence length="2177" mass="242878">MTLSDRGSILVEGVFLTGELPIRQSGSSKTVMDLTDAVNHFAAFLHYMLYDDSFHEVSRVTIGGEASSSLNAVGVSTGIVSFDISSAQGSVCLASSPSIDEAKAYINGMGARGFKRSSENPPIFASDGFVSALELVDALEEDNFDSANMPKFIPVAPFQDSEAYDITGVIREDIELQNPGIGMPLSFVRRFHNETELDYANEWMRHSCSGLLSQALTAGTHTDRAQGCCSEAALIVLVVKPANSWIPGKSTGRELLSAYRKVVQAIITNFVEVDNGAVFSTTVADNLLKMSFYLPVSPNAACFSATKIKEYLHPSRADKKNCFGVLKHAVVHFGDILWRGGVSSGVVPYGPVVDEVNNLLNKLRKDQPKHTLLFCSTKTKSAEDQSKSRLIKYRKIPGFVDWMEPSDVLTRAINSVFLKSKMAGRSRPRRLLSYKLERLLLVSETSITCLEARAGFGKTLTAGEIMSVAQELQLPSHVVRTSETDEGTFGIWIQLCDHLLKTIPKKDIGSGTGELVYHLPGNCGTTELSWLNDLLPPEWRVKDEELDAHDPDAATQSEERRAPNSNLKMNLFAQLLRSLIEMVSPFVFQIEDLQWMDSSSWKLLVIASRWEHVGIMFVCTTRPVPRSAAFDYAELCKGKHVKREALGPLDAADLTKLAEKHIPKERLTHKYLEKLKKTSGGFPFLAVELLMEDLSDPENSTLKNIGNSGASDDEAQQLQLHDRPIEPSKSEYTTEELGVLNTFYEHFGKSEDANWNKMMIEDGIEYFNRPDDDSAIKQGRATGTIPACTAYDILGAIVGAVRDASHPHASKTAPREVLEDTNDHSALVRMLYTLPAPLQKRESLCRYLWKEMEPGVILYINRSVEDDRFPCPRGYVRMHVKYYAYILRAAKDGSNGTRETLVCMVNPKGIIPAALVNTGLLAYLTTVNTHRMYFAERDGQGVPLLKFLLRKRMEKAGSTTKLLGQIGVLAKSLHTPAHLAKLTKMDLASVTKDLQSLVNAGFLETDSLRFTHAFVMLVSMELLPKDTTKETHRIGAESLMEEYKTDKKMITLLAGIAYHTHMAGMTDESRQFTMLAGNAAIRNDDFAEVKLMFEQYLLILDKLEATHRKQGSSMSPLPEFHSVTHEKLHSMVNLGRLKEAEALITRYKIIPHSIKNFGRLSSFKKGKVKASVKALSGPEKSFYEMQCRLWYELAEKSKGSAEESAYERYILKNVSVGIRAGKCDSFMLSIICASRYFASEGNIKTANHFTSVVEAYEDDNDAPTVEGYISLARGELLCCEGKFSESLFYFEKSADSFFEAAKFKCWAEAIKHMITANVMLGQLESAANFLEECSKRAEVVRSFEANTIFGVLKCFVCVEMGELKRATEHSAVLKKAEDAPIHQEAAIAFLQLSEGFDVAHGVEAADAAITFMPTFIRDWTWGLPLYWANMTYYMESIYQSCLVSTRKQVHRSIAKYLELDKAEQLSNYYGVVAHHYVQAEEWRSACLYLHLSAEVSDKLSMTSAVMQALTKWRQIRQKLDILPEDPAINGRFACASEEEGIVLDMLSKAFTSMGNVEESIEYALEAMTALGHRFPTTKAGKIKMIVENLIKVQWMAKRGHKFKFSTMTDADRAYTGLLQRVGYLNFRINNDKLSFFACTVRSLTLKKGDHATWMTSLHSVNFVAPALKLWSVYDWTLDEINRIAAEDPNSAISESILSSSNGIAYFAKAEFKSSAAMFLRGAIAFGELHDYKNWMYNLAWSSMCRHELGERKKGIDLLEEKGWAGLKTLDNQGATRVYWSTMSYLACWGGKREAAKLLDDYHSHESKLDPDKRELIGLIDYLRFRTQMISEEEAFVLILKNVDTTRRSVQCMYTLSTTATLSALLHFHDNLAIKGERASVAGYKCGDIMVRIKTCSDYLQKLGKKYTSCEGWAAWSKSCVYRRQGSPRNALHSIESGIESANRINAKACLACLWLEKGKCEEELSGELSTRRTFMTTASGKRRSVGRSKPTNGNTITPESEASQATKSYTHAMDIAGEHELVFIYESCKKKLRKYGINRSSSKPAGDVGDYGTYVGLSPLDRVGGTRQEDGRSQSMRARDIAEDAESGRDGGGIPNNITANMSGSLAGIASADSRFNAEEEVKRHKEEKRKSRASQYKSINNKLHLELELAAKEDEQKGRRVSGMLSDTLKGFRAGR</sequence>
<dbReference type="EMBL" id="BRYB01000085">
    <property type="protein sequence ID" value="GMI22389.1"/>
    <property type="molecule type" value="Genomic_DNA"/>
</dbReference>
<evidence type="ECO:0000313" key="5">
    <source>
        <dbReference type="EMBL" id="GMI22389.1"/>
    </source>
</evidence>
<dbReference type="SUPFAM" id="SSF55961">
    <property type="entry name" value="Bet v1-like"/>
    <property type="match status" value="1"/>
</dbReference>
<dbReference type="InterPro" id="IPR023393">
    <property type="entry name" value="START-like_dom_sf"/>
</dbReference>
<dbReference type="PANTHER" id="PTHR16305:SF28">
    <property type="entry name" value="GUANYLATE CYCLASE DOMAIN-CONTAINING PROTEIN"/>
    <property type="match status" value="1"/>
</dbReference>
<gene>
    <name evidence="5" type="ORF">TeGR_g660</name>
</gene>
<reference evidence="5 6" key="1">
    <citation type="journal article" date="2023" name="Commun. Biol.">
        <title>Genome analysis of Parmales, the sister group of diatoms, reveals the evolutionary specialization of diatoms from phago-mixotrophs to photoautotrophs.</title>
        <authorList>
            <person name="Ban H."/>
            <person name="Sato S."/>
            <person name="Yoshikawa S."/>
            <person name="Yamada K."/>
            <person name="Nakamura Y."/>
            <person name="Ichinomiya M."/>
            <person name="Sato N."/>
            <person name="Blanc-Mathieu R."/>
            <person name="Endo H."/>
            <person name="Kuwata A."/>
            <person name="Ogata H."/>
        </authorList>
    </citation>
    <scope>NUCLEOTIDE SEQUENCE [LARGE SCALE GENOMIC DNA]</scope>
</reference>
<dbReference type="SUPFAM" id="SSF52540">
    <property type="entry name" value="P-loop containing nucleoside triphosphate hydrolases"/>
    <property type="match status" value="1"/>
</dbReference>
<proteinExistence type="predicted"/>
<dbReference type="InterPro" id="IPR027417">
    <property type="entry name" value="P-loop_NTPase"/>
</dbReference>
<dbReference type="Gene3D" id="3.30.530.20">
    <property type="match status" value="1"/>
</dbReference>